<dbReference type="PANTHER" id="PTHR10194:SF145">
    <property type="entry name" value="RAS_RAP GTPASE-ACTIVATING PROTEIN SYNGAP ISOFORM X1"/>
    <property type="match status" value="1"/>
</dbReference>
<feature type="domain" description="Ras-GAP" evidence="7">
    <location>
        <begin position="450"/>
        <end position="642"/>
    </location>
</feature>
<reference evidence="8" key="2">
    <citation type="submission" date="2025-08" db="UniProtKB">
        <authorList>
            <consortium name="Ensembl"/>
        </authorList>
    </citation>
    <scope>IDENTIFICATION</scope>
</reference>
<dbReference type="SMART" id="SM00233">
    <property type="entry name" value="PH"/>
    <property type="match status" value="1"/>
</dbReference>
<feature type="compositionally biased region" description="Polar residues" evidence="4">
    <location>
        <begin position="1210"/>
        <end position="1224"/>
    </location>
</feature>
<dbReference type="Pfam" id="PF00616">
    <property type="entry name" value="RasGAP"/>
    <property type="match status" value="2"/>
</dbReference>
<dbReference type="GO" id="GO:0005096">
    <property type="term" value="F:GTPase activator activity"/>
    <property type="evidence" value="ECO:0007669"/>
    <property type="project" value="UniProtKB-KW"/>
</dbReference>
<evidence type="ECO:0000256" key="1">
    <source>
        <dbReference type="ARBA" id="ARBA00022468"/>
    </source>
</evidence>
<feature type="domain" description="C2" evidence="6">
    <location>
        <begin position="265"/>
        <end position="383"/>
    </location>
</feature>
<evidence type="ECO:0000259" key="5">
    <source>
        <dbReference type="PROSITE" id="PS50003"/>
    </source>
</evidence>
<evidence type="ECO:0000259" key="7">
    <source>
        <dbReference type="PROSITE" id="PS50018"/>
    </source>
</evidence>
<dbReference type="Pfam" id="PF00168">
    <property type="entry name" value="C2"/>
    <property type="match status" value="1"/>
</dbReference>
<keyword evidence="2" id="KW-0597">Phosphoprotein</keyword>
<feature type="region of interest" description="Disordered" evidence="4">
    <location>
        <begin position="1049"/>
        <end position="1224"/>
    </location>
</feature>
<dbReference type="SMART" id="SM00239">
    <property type="entry name" value="C2"/>
    <property type="match status" value="1"/>
</dbReference>
<dbReference type="InterPro" id="IPR023152">
    <property type="entry name" value="RasGAP_CS"/>
</dbReference>
<proteinExistence type="predicted"/>
<dbReference type="PANTHER" id="PTHR10194">
    <property type="entry name" value="RAS GTPASE-ACTIVATING PROTEINS"/>
    <property type="match status" value="1"/>
</dbReference>
<evidence type="ECO:0000256" key="2">
    <source>
        <dbReference type="ARBA" id="ARBA00022553"/>
    </source>
</evidence>
<dbReference type="InterPro" id="IPR057606">
    <property type="entry name" value="SynGAP1-like_PH"/>
</dbReference>
<dbReference type="InterPro" id="IPR035892">
    <property type="entry name" value="C2_domain_sf"/>
</dbReference>
<evidence type="ECO:0008006" key="10">
    <source>
        <dbReference type="Google" id="ProtNLM"/>
    </source>
</evidence>
<dbReference type="InterPro" id="IPR001936">
    <property type="entry name" value="RasGAP_dom"/>
</dbReference>
<dbReference type="Gene3D" id="1.10.506.10">
    <property type="entry name" value="GTPase Activation - p120gap, domain 1"/>
    <property type="match status" value="2"/>
</dbReference>
<dbReference type="InterPro" id="IPR021887">
    <property type="entry name" value="DAB2P_C"/>
</dbReference>
<feature type="region of interest" description="Disordered" evidence="4">
    <location>
        <begin position="53"/>
        <end position="72"/>
    </location>
</feature>
<dbReference type="PROSITE" id="PS50004">
    <property type="entry name" value="C2"/>
    <property type="match status" value="1"/>
</dbReference>
<evidence type="ECO:0000313" key="9">
    <source>
        <dbReference type="Proteomes" id="UP000694395"/>
    </source>
</evidence>
<dbReference type="CDD" id="cd05136">
    <property type="entry name" value="RasGAP_DAB2IP"/>
    <property type="match status" value="1"/>
</dbReference>
<feature type="compositionally biased region" description="Basic and acidic residues" evidence="4">
    <location>
        <begin position="56"/>
        <end position="67"/>
    </location>
</feature>
<name>A0A8C7PQD5_ONCMY</name>
<dbReference type="FunFam" id="2.60.40.150:FF:000010">
    <property type="entry name" value="Ras GTPase-activating protein nGAP isoform 2"/>
    <property type="match status" value="1"/>
</dbReference>
<dbReference type="InterPro" id="IPR001849">
    <property type="entry name" value="PH_domain"/>
</dbReference>
<dbReference type="SUPFAM" id="SSF48350">
    <property type="entry name" value="GTPase activation domain, GAP"/>
    <property type="match status" value="1"/>
</dbReference>
<dbReference type="PROSITE" id="PS50018">
    <property type="entry name" value="RAS_GTPASE_ACTIV_2"/>
    <property type="match status" value="1"/>
</dbReference>
<feature type="compositionally biased region" description="Polar residues" evidence="4">
    <location>
        <begin position="1049"/>
        <end position="1066"/>
    </location>
</feature>
<feature type="domain" description="PH" evidence="5">
    <location>
        <begin position="240"/>
        <end position="274"/>
    </location>
</feature>
<feature type="compositionally biased region" description="Polar residues" evidence="4">
    <location>
        <begin position="1084"/>
        <end position="1115"/>
    </location>
</feature>
<dbReference type="SUPFAM" id="SSF49562">
    <property type="entry name" value="C2 domain (Calcium/lipid-binding domain, CaLB)"/>
    <property type="match status" value="1"/>
</dbReference>
<protein>
    <recommendedName>
        <fullName evidence="10">Synaptic Ras GTPase activating protein 1b</fullName>
    </recommendedName>
</protein>
<keyword evidence="9" id="KW-1185">Reference proteome</keyword>
<gene>
    <name evidence="8" type="primary">LOC110488218</name>
</gene>
<dbReference type="FunFam" id="1.10.506.10:FF:000001">
    <property type="entry name" value="Ras GTPase-activating protein nGAP isoform 2"/>
    <property type="match status" value="1"/>
</dbReference>
<evidence type="ECO:0000256" key="3">
    <source>
        <dbReference type="SAM" id="Coils"/>
    </source>
</evidence>
<dbReference type="SUPFAM" id="SSF50729">
    <property type="entry name" value="PH domain-like"/>
    <property type="match status" value="1"/>
</dbReference>
<dbReference type="CDD" id="cd04013">
    <property type="entry name" value="C2_SynGAP_like"/>
    <property type="match status" value="1"/>
</dbReference>
<feature type="region of interest" description="Disordered" evidence="4">
    <location>
        <begin position="946"/>
        <end position="966"/>
    </location>
</feature>
<keyword evidence="3" id="KW-0175">Coiled coil</keyword>
<feature type="coiled-coil region" evidence="3">
    <location>
        <begin position="1270"/>
        <end position="1329"/>
    </location>
</feature>
<keyword evidence="1" id="KW-0343">GTPase activation</keyword>
<dbReference type="Gene3D" id="2.60.40.150">
    <property type="entry name" value="C2 domain"/>
    <property type="match status" value="1"/>
</dbReference>
<dbReference type="Ensembl" id="ENSOMYT00000028692.2">
    <property type="protein sequence ID" value="ENSOMYP00000026235.2"/>
    <property type="gene ID" value="ENSOMYG00000012341.2"/>
</dbReference>
<dbReference type="Proteomes" id="UP000694395">
    <property type="component" value="Chromosome 32"/>
</dbReference>
<dbReference type="SMART" id="SM00323">
    <property type="entry name" value="RasGAP"/>
    <property type="match status" value="1"/>
</dbReference>
<dbReference type="Pfam" id="PF25321">
    <property type="entry name" value="PH_RASGAP"/>
    <property type="match status" value="1"/>
</dbReference>
<sequence>KCFWVRLCVFKRNLTFHLWKPHWECVHPLLMRERRSGSQRSERTKLLRRTVSVPVEGRHQHPEIEHTRARRKSIATARQPSMETPPTAPPQPFRQQVSTGTCYITCHFHLIQALQWQHFLVLKKLTENQGHTPTLRHNLQTKHLCSVSLPDQSFLSRKLKGSIKRAKSQPKLDRTSSFRHMILPRFRSADQERTRLMQSFKESHSHESLLSPSSAAEALDLTLDEDAVIKPVHSSILGQEYCFEVTTNSGTKCFACRSAAERDKWIENLQRAIKPNKDNSRRVDNVLKLWIIEARDLPPKKRYYCELCLDDMLYARTTSKPRTDTVFWGEHFEFNNLPAVRSLRLHLYKETDKKRRKEKSTYLGLVTIPISSITGRQFVEQWYPVIQPSALAKGGGVGGGKVINASIRLKSRYQTMSILPMELYKEFAEYITNNYRTLCAVLEPLLSVKSKEEVAFALVHILQSTGKAKDFLSDMAMCEVDRFMDREHLIFRENTLATKAIEEYLKLIGHRYLKDAIGEFIRALYESEENCEVDPMRTPPSVLADHQANLRMCCELALCKIVNSHCVFPRELKDVFASWRVRCAERGREDIADRLISSSLFLRFLCPAIMSPSLFNLTQEYPGERTSRTLTLIAKVVQNLASFSKFSGKEDHMCFMNEFLEMEWGSMQQFLYEISNMDTGSNAGGFEGYIDLGRELSVLHSLLWEVMAQLSKVMWNDAILKLGPLPRLLNDISVALRNPQLHRQASHQPDRQQDRLITRPSFNRMVSSDFQSLMMRDLNSSIDISRLPSPTSALSGGGVLSSHVSMGSFAERDPRGSKDVFYVTRPPLARSSPAYCTSSSDITEPDPKDSRMNSISNLHSVGDMLNSSQASIAGLGHSFGNLGGPLRMGGHMSAGGSGGSGLRLSQMGGPLHQMGGPTDSLSQQQQHAAAAMHFPLSFQNPLFHLAADGPRGQPHSRPQAQPPPPPLLLAPELDNAHHQQGYVRAFGHSGFSRSEDLSALRPQSSLVQPSIVHSHSYSDDYTRQNQNAEYARRQLSLQVQQQILMGMTPQTATGMGTPTSLATPPSTVHPVRHGSVAPPPPQRLKSQLSISPGATSTPPKARPQSRNLLLQSPESSFGGRQPSPQQQQQQQLSVKQSDSPAPGLPRQSSSARDSQGAPQGGNGETTDTPTKSSKQPQTTDTPTKSTKQPQQQSQQQQQQPPQQHLLKPTVNKQVSQSPSTLTPNERTVAWVSNMPHLSADIEILRSSSNLEDLKLKEYSKSMDESRMDRVKEYEEEIHSLKERLIMSHRKLEEYERRMLSQEQQTSKILSQYQNRLDDSERMLRQQQLEKDSQIKGIINRLMAVEDELRVSAIPEMKPRMFRDQIGQICLSVGLYDTTSFNESMARLNQCSEIILKQRDIQFGFQASFPLIQLHGISYTLYSVYGQGK</sequence>
<reference evidence="8" key="1">
    <citation type="submission" date="2020-07" db="EMBL/GenBank/DDBJ databases">
        <title>A long reads based de novo assembly of the rainbow trout Arlee double haploid line genome.</title>
        <authorList>
            <person name="Gao G."/>
            <person name="Palti Y."/>
        </authorList>
    </citation>
    <scope>NUCLEOTIDE SEQUENCE [LARGE SCALE GENOMIC DNA]</scope>
</reference>
<dbReference type="InterPro" id="IPR011993">
    <property type="entry name" value="PH-like_dom_sf"/>
</dbReference>
<dbReference type="GeneTree" id="ENSGT00940000158438"/>
<feature type="compositionally biased region" description="Polar residues" evidence="4">
    <location>
        <begin position="1146"/>
        <end position="1157"/>
    </location>
</feature>
<dbReference type="Pfam" id="PF12004">
    <property type="entry name" value="DAB2P_C"/>
    <property type="match status" value="1"/>
</dbReference>
<evidence type="ECO:0000256" key="4">
    <source>
        <dbReference type="SAM" id="MobiDB-lite"/>
    </source>
</evidence>
<dbReference type="PROSITE" id="PS50003">
    <property type="entry name" value="PH_DOMAIN"/>
    <property type="match status" value="1"/>
</dbReference>
<accession>A0A8C7PQD5</accession>
<dbReference type="Gene3D" id="2.30.29.30">
    <property type="entry name" value="Pleckstrin-homology domain (PH domain)/Phosphotyrosine-binding domain (PTB)"/>
    <property type="match status" value="1"/>
</dbReference>
<feature type="compositionally biased region" description="Low complexity" evidence="4">
    <location>
        <begin position="1172"/>
        <end position="1203"/>
    </location>
</feature>
<reference evidence="8" key="3">
    <citation type="submission" date="2025-09" db="UniProtKB">
        <authorList>
            <consortium name="Ensembl"/>
        </authorList>
    </citation>
    <scope>IDENTIFICATION</scope>
</reference>
<dbReference type="InterPro" id="IPR000008">
    <property type="entry name" value="C2_dom"/>
</dbReference>
<evidence type="ECO:0000259" key="6">
    <source>
        <dbReference type="PROSITE" id="PS50004"/>
    </source>
</evidence>
<organism evidence="8 9">
    <name type="scientific">Oncorhynchus mykiss</name>
    <name type="common">Rainbow trout</name>
    <name type="synonym">Salmo gairdneri</name>
    <dbReference type="NCBI Taxonomy" id="8022"/>
    <lineage>
        <taxon>Eukaryota</taxon>
        <taxon>Metazoa</taxon>
        <taxon>Chordata</taxon>
        <taxon>Craniata</taxon>
        <taxon>Vertebrata</taxon>
        <taxon>Euteleostomi</taxon>
        <taxon>Actinopterygii</taxon>
        <taxon>Neopterygii</taxon>
        <taxon>Teleostei</taxon>
        <taxon>Protacanthopterygii</taxon>
        <taxon>Salmoniformes</taxon>
        <taxon>Salmonidae</taxon>
        <taxon>Salmoninae</taxon>
        <taxon>Oncorhynchus</taxon>
    </lineage>
</organism>
<evidence type="ECO:0000313" key="8">
    <source>
        <dbReference type="Ensembl" id="ENSOMYP00000026235.2"/>
    </source>
</evidence>
<dbReference type="InterPro" id="IPR008936">
    <property type="entry name" value="Rho_GTPase_activation_prot"/>
</dbReference>
<dbReference type="PROSITE" id="PS00509">
    <property type="entry name" value="RAS_GTPASE_ACTIV_1"/>
    <property type="match status" value="1"/>
</dbReference>
<dbReference type="InterPro" id="IPR039360">
    <property type="entry name" value="Ras_GTPase"/>
</dbReference>